<dbReference type="EMBL" id="CP088100">
    <property type="protein sequence ID" value="UFW91031.1"/>
    <property type="molecule type" value="Genomic_DNA"/>
</dbReference>
<proteinExistence type="predicted"/>
<evidence type="ECO:0000313" key="2">
    <source>
        <dbReference type="EMBL" id="UFW91031.1"/>
    </source>
</evidence>
<evidence type="ECO:0000256" key="1">
    <source>
        <dbReference type="SAM" id="Phobius"/>
    </source>
</evidence>
<name>A0ABY3QZM0_9BRAD</name>
<keyword evidence="3" id="KW-1185">Reference proteome</keyword>
<sequence length="45" mass="5083">MKFLEVIARWVFPKEPSASRAIIQLIIIIALGIAWGFAYEAFMGN</sequence>
<evidence type="ECO:0000313" key="3">
    <source>
        <dbReference type="Proteomes" id="UP001430990"/>
    </source>
</evidence>
<dbReference type="RefSeq" id="WP_231145042.1">
    <property type="nucleotide sequence ID" value="NZ_CP088100.1"/>
</dbReference>
<dbReference type="Proteomes" id="UP001430990">
    <property type="component" value="Chromosome"/>
</dbReference>
<keyword evidence="1" id="KW-0812">Transmembrane</keyword>
<organism evidence="2 3">
    <name type="scientific">Bradyrhizobium barranii</name>
    <dbReference type="NCBI Taxonomy" id="2992140"/>
    <lineage>
        <taxon>Bacteria</taxon>
        <taxon>Pseudomonadati</taxon>
        <taxon>Pseudomonadota</taxon>
        <taxon>Alphaproteobacteria</taxon>
        <taxon>Hyphomicrobiales</taxon>
        <taxon>Nitrobacteraceae</taxon>
        <taxon>Bradyrhizobium</taxon>
    </lineage>
</organism>
<protein>
    <recommendedName>
        <fullName evidence="4">ABC transporter permease</fullName>
    </recommendedName>
</protein>
<evidence type="ECO:0008006" key="4">
    <source>
        <dbReference type="Google" id="ProtNLM"/>
    </source>
</evidence>
<keyword evidence="1" id="KW-1133">Transmembrane helix</keyword>
<accession>A0ABY3QZM0</accession>
<reference evidence="2" key="1">
    <citation type="submission" date="2021-11" db="EMBL/GenBank/DDBJ databases">
        <title>Australian commercial rhizobial inoculants.</title>
        <authorList>
            <person name="Kohlmeier M.G."/>
            <person name="O'Hara G.W."/>
            <person name="Colombi E."/>
            <person name="Ramsay J.P."/>
            <person name="Terpolilli J."/>
        </authorList>
    </citation>
    <scope>NUCLEOTIDE SEQUENCE</scope>
    <source>
        <strain evidence="2">CC829</strain>
    </source>
</reference>
<feature type="transmembrane region" description="Helical" evidence="1">
    <location>
        <begin position="21"/>
        <end position="39"/>
    </location>
</feature>
<gene>
    <name evidence="2" type="ORF">BjapCC829_21830</name>
</gene>
<keyword evidence="1" id="KW-0472">Membrane</keyword>